<dbReference type="GO" id="GO:0043565">
    <property type="term" value="F:sequence-specific DNA binding"/>
    <property type="evidence" value="ECO:0007669"/>
    <property type="project" value="InterPro"/>
</dbReference>
<keyword evidence="4" id="KW-0812">Transmembrane</keyword>
<dbReference type="InterPro" id="IPR020449">
    <property type="entry name" value="Tscrpt_reg_AraC-type_HTH"/>
</dbReference>
<evidence type="ECO:0000313" key="7">
    <source>
        <dbReference type="Proteomes" id="UP000677305"/>
    </source>
</evidence>
<feature type="domain" description="HTH araC/xylS-type" evidence="5">
    <location>
        <begin position="622"/>
        <end position="721"/>
    </location>
</feature>
<dbReference type="PROSITE" id="PS01124">
    <property type="entry name" value="HTH_ARAC_FAMILY_2"/>
    <property type="match status" value="1"/>
</dbReference>
<evidence type="ECO:0000256" key="3">
    <source>
        <dbReference type="ARBA" id="ARBA00023163"/>
    </source>
</evidence>
<dbReference type="PROSITE" id="PS00041">
    <property type="entry name" value="HTH_ARAC_FAMILY_1"/>
    <property type="match status" value="1"/>
</dbReference>
<dbReference type="InterPro" id="IPR018060">
    <property type="entry name" value="HTH_AraC"/>
</dbReference>
<evidence type="ECO:0000256" key="4">
    <source>
        <dbReference type="SAM" id="Phobius"/>
    </source>
</evidence>
<dbReference type="EMBL" id="CP058561">
    <property type="protein sequence ID" value="QUH30400.1"/>
    <property type="molecule type" value="Genomic_DNA"/>
</dbReference>
<evidence type="ECO:0000256" key="2">
    <source>
        <dbReference type="ARBA" id="ARBA00023125"/>
    </source>
</evidence>
<keyword evidence="4" id="KW-1133">Transmembrane helix</keyword>
<dbReference type="Gene3D" id="3.30.450.20">
    <property type="entry name" value="PAS domain"/>
    <property type="match status" value="1"/>
</dbReference>
<organism evidence="6 7">
    <name type="scientific">Vallitalea guaymasensis</name>
    <dbReference type="NCBI Taxonomy" id="1185412"/>
    <lineage>
        <taxon>Bacteria</taxon>
        <taxon>Bacillati</taxon>
        <taxon>Bacillota</taxon>
        <taxon>Clostridia</taxon>
        <taxon>Lachnospirales</taxon>
        <taxon>Vallitaleaceae</taxon>
        <taxon>Vallitalea</taxon>
    </lineage>
</organism>
<dbReference type="RefSeq" id="WP_212690566.1">
    <property type="nucleotide sequence ID" value="NZ_CP058561.1"/>
</dbReference>
<reference evidence="6 7" key="1">
    <citation type="submission" date="2020-07" db="EMBL/GenBank/DDBJ databases">
        <title>Vallitalea guaymasensis genome.</title>
        <authorList>
            <person name="Postec A."/>
        </authorList>
    </citation>
    <scope>NUCLEOTIDE SEQUENCE [LARGE SCALE GENOMIC DNA]</scope>
    <source>
        <strain evidence="6 7">Ra1766G1</strain>
    </source>
</reference>
<keyword evidence="4" id="KW-0472">Membrane</keyword>
<keyword evidence="1" id="KW-0805">Transcription regulation</keyword>
<dbReference type="InterPro" id="IPR009057">
    <property type="entry name" value="Homeodomain-like_sf"/>
</dbReference>
<gene>
    <name evidence="6" type="ORF">HYG85_16395</name>
</gene>
<accession>A0A8J8SDE5</accession>
<dbReference type="AlphaFoldDB" id="A0A8J8SDE5"/>
<sequence length="724" mass="84828">MNNLSILEKDVDKIIEKLKSNVLQIALNNDVQELFKYKDVMENNDYYYIEKVIDVANLLNSYIVANDDIHTIYLFNNKTNKIITPWGEIYNKENFYDTEWTKAYNMNKEQIKILPKRKIVEENLDYFYYIDIDRDIVSTVVTMIYPLELLNTFDFEGALVININKEVFDFSSINESDTYNNDFFYILNSDGTIIVNGINQGQQISRSLINSIIESQEAKGYLIKDIHHKKYLVSYSKSRDTGLIYVNAISLNSLYKQVNCFNIWLIVLSVIILIFGVVFAYYISKKIYNPINDILENLKFKIDKNKAKKNELYVISDVVSNILEEDQKLINLFEMNEKAIRQSYIMQLVRGNCEKINEIFNSGVNMYCTLVISIDRYNSFSKKYLYKEQYYFKTLLLKTAEQVTANNNEGIIGAGSLLNQDKVVIILGLTQEGFVDSLKHITEEIIKQTSIIEDFTISIGVGNIYKRKERIRLSYLEAIEALNYRIIAGYNSIIYYEGLKDNDRADFDFVTREKHIMNYLKKNSYEDIELSLIDIISEIKNKKNVSYESIVPIFYSLLSRTIEYLLEANISITEVFEESYNIFRELSEKDTVEDIREFLLYIYKNIIEYQENNSVKDSKNIKQVVELISDNYSDSNLDLNWLVDKLDISYSHLRKIIKENLGITFINYLNNIRITKAKELLIETDDTVKDIAIEVGYNNTQSFTRYFKKYEGITPGEYRDIREG</sequence>
<dbReference type="PANTHER" id="PTHR43280">
    <property type="entry name" value="ARAC-FAMILY TRANSCRIPTIONAL REGULATOR"/>
    <property type="match status" value="1"/>
</dbReference>
<proteinExistence type="predicted"/>
<dbReference type="GO" id="GO:0003700">
    <property type="term" value="F:DNA-binding transcription factor activity"/>
    <property type="evidence" value="ECO:0007669"/>
    <property type="project" value="InterPro"/>
</dbReference>
<dbReference type="SMART" id="SM00342">
    <property type="entry name" value="HTH_ARAC"/>
    <property type="match status" value="1"/>
</dbReference>
<feature type="transmembrane region" description="Helical" evidence="4">
    <location>
        <begin position="261"/>
        <end position="283"/>
    </location>
</feature>
<keyword evidence="3" id="KW-0804">Transcription</keyword>
<dbReference type="PANTHER" id="PTHR43280:SF28">
    <property type="entry name" value="HTH-TYPE TRANSCRIPTIONAL ACTIVATOR RHAS"/>
    <property type="match status" value="1"/>
</dbReference>
<keyword evidence="2" id="KW-0238">DNA-binding</keyword>
<name>A0A8J8SDE5_9FIRM</name>
<dbReference type="Pfam" id="PF12833">
    <property type="entry name" value="HTH_18"/>
    <property type="match status" value="1"/>
</dbReference>
<evidence type="ECO:0000259" key="5">
    <source>
        <dbReference type="PROSITE" id="PS01124"/>
    </source>
</evidence>
<dbReference type="PRINTS" id="PR00032">
    <property type="entry name" value="HTHARAC"/>
</dbReference>
<protein>
    <submittedName>
        <fullName evidence="6">Helix-turn-helix domain-containing protein</fullName>
    </submittedName>
</protein>
<dbReference type="InterPro" id="IPR018062">
    <property type="entry name" value="HTH_AraC-typ_CS"/>
</dbReference>
<keyword evidence="7" id="KW-1185">Reference proteome</keyword>
<evidence type="ECO:0000313" key="6">
    <source>
        <dbReference type="EMBL" id="QUH30400.1"/>
    </source>
</evidence>
<dbReference type="SUPFAM" id="SSF46689">
    <property type="entry name" value="Homeodomain-like"/>
    <property type="match status" value="1"/>
</dbReference>
<dbReference type="Gene3D" id="1.10.10.60">
    <property type="entry name" value="Homeodomain-like"/>
    <property type="match status" value="2"/>
</dbReference>
<evidence type="ECO:0000256" key="1">
    <source>
        <dbReference type="ARBA" id="ARBA00023015"/>
    </source>
</evidence>
<dbReference type="Proteomes" id="UP000677305">
    <property type="component" value="Chromosome"/>
</dbReference>
<dbReference type="KEGG" id="vgu:HYG85_16395"/>
<dbReference type="CDD" id="cd18774">
    <property type="entry name" value="PDC2_HK_sensor"/>
    <property type="match status" value="1"/>
</dbReference>